<evidence type="ECO:0000256" key="3">
    <source>
        <dbReference type="ARBA" id="ARBA00022989"/>
    </source>
</evidence>
<keyword evidence="2" id="KW-0812">Transmembrane</keyword>
<evidence type="ECO:0000256" key="2">
    <source>
        <dbReference type="ARBA" id="ARBA00022692"/>
    </source>
</evidence>
<evidence type="ECO:0000256" key="4">
    <source>
        <dbReference type="ARBA" id="ARBA00023136"/>
    </source>
</evidence>
<protein>
    <recommendedName>
        <fullName evidence="7">SLC12A transporter C-terminal domain-containing protein</fullName>
    </recommendedName>
</protein>
<dbReference type="PANTHER" id="PTHR11827:SF73">
    <property type="entry name" value="KAZACHOC, ISOFORM G"/>
    <property type="match status" value="1"/>
</dbReference>
<sequence>MSTATRAILKLGIKPIHTKNWRPQILVYLPVDDSLQFRHLGLLDLVHQLKAGHGLTLVVCIIEGDVVERHEDATKAKNTLAELIQQHRIKGLPEVLVSSTISEGMKNM</sequence>
<reference evidence="5 6" key="1">
    <citation type="submission" date="2015-03" db="EMBL/GenBank/DDBJ databases">
        <title>Draft genome of the nematode, Opisthorchis viverrini.</title>
        <authorList>
            <person name="Mitreva M."/>
        </authorList>
    </citation>
    <scope>NUCLEOTIDE SEQUENCE [LARGE SCALE GENOMIC DNA]</scope>
    <source>
        <strain evidence="5">Khon Kaen</strain>
    </source>
</reference>
<comment type="subcellular location">
    <subcellularLocation>
        <location evidence="1">Membrane</location>
        <topology evidence="1">Multi-pass membrane protein</topology>
    </subcellularLocation>
</comment>
<dbReference type="GO" id="GO:0055064">
    <property type="term" value="P:chloride ion homeostasis"/>
    <property type="evidence" value="ECO:0007669"/>
    <property type="project" value="TreeGrafter"/>
</dbReference>
<dbReference type="GO" id="GO:0005886">
    <property type="term" value="C:plasma membrane"/>
    <property type="evidence" value="ECO:0007669"/>
    <property type="project" value="TreeGrafter"/>
</dbReference>
<accession>A0A1S8X0S2</accession>
<dbReference type="EMBL" id="KV892774">
    <property type="protein sequence ID" value="OON20231.1"/>
    <property type="molecule type" value="Genomic_DNA"/>
</dbReference>
<organism evidence="5 6">
    <name type="scientific">Opisthorchis viverrini</name>
    <name type="common">Southeast Asian liver fluke</name>
    <dbReference type="NCBI Taxonomy" id="6198"/>
    <lineage>
        <taxon>Eukaryota</taxon>
        <taxon>Metazoa</taxon>
        <taxon>Spiralia</taxon>
        <taxon>Lophotrochozoa</taxon>
        <taxon>Platyhelminthes</taxon>
        <taxon>Trematoda</taxon>
        <taxon>Digenea</taxon>
        <taxon>Opisthorchiida</taxon>
        <taxon>Opisthorchiata</taxon>
        <taxon>Opisthorchiidae</taxon>
        <taxon>Opisthorchis</taxon>
    </lineage>
</organism>
<gene>
    <name evidence="5" type="ORF">X801_03889</name>
</gene>
<dbReference type="GO" id="GO:1990573">
    <property type="term" value="P:potassium ion import across plasma membrane"/>
    <property type="evidence" value="ECO:0007669"/>
    <property type="project" value="TreeGrafter"/>
</dbReference>
<dbReference type="Proteomes" id="UP000243686">
    <property type="component" value="Unassembled WGS sequence"/>
</dbReference>
<keyword evidence="4" id="KW-0472">Membrane</keyword>
<evidence type="ECO:0008006" key="7">
    <source>
        <dbReference type="Google" id="ProtNLM"/>
    </source>
</evidence>
<dbReference type="InterPro" id="IPR004842">
    <property type="entry name" value="SLC12A_fam"/>
</dbReference>
<dbReference type="GO" id="GO:0015379">
    <property type="term" value="F:potassium:chloride symporter activity"/>
    <property type="evidence" value="ECO:0007669"/>
    <property type="project" value="TreeGrafter"/>
</dbReference>
<name>A0A1S8X0S2_OPIVI</name>
<dbReference type="GO" id="GO:0055075">
    <property type="term" value="P:potassium ion homeostasis"/>
    <property type="evidence" value="ECO:0007669"/>
    <property type="project" value="TreeGrafter"/>
</dbReference>
<evidence type="ECO:0000256" key="1">
    <source>
        <dbReference type="ARBA" id="ARBA00004141"/>
    </source>
</evidence>
<keyword evidence="3" id="KW-1133">Transmembrane helix</keyword>
<evidence type="ECO:0000313" key="6">
    <source>
        <dbReference type="Proteomes" id="UP000243686"/>
    </source>
</evidence>
<proteinExistence type="predicted"/>
<dbReference type="GO" id="GO:0045202">
    <property type="term" value="C:synapse"/>
    <property type="evidence" value="ECO:0007669"/>
    <property type="project" value="GOC"/>
</dbReference>
<dbReference type="AlphaFoldDB" id="A0A1S8X0S2"/>
<evidence type="ECO:0000313" key="5">
    <source>
        <dbReference type="EMBL" id="OON20231.1"/>
    </source>
</evidence>
<keyword evidence="6" id="KW-1185">Reference proteome</keyword>
<dbReference type="PANTHER" id="PTHR11827">
    <property type="entry name" value="SOLUTE CARRIER FAMILY 12, CATION COTRANSPORTERS"/>
    <property type="match status" value="1"/>
</dbReference>
<dbReference type="GO" id="GO:0007268">
    <property type="term" value="P:chemical synaptic transmission"/>
    <property type="evidence" value="ECO:0007669"/>
    <property type="project" value="TreeGrafter"/>
</dbReference>
<dbReference type="GO" id="GO:0006884">
    <property type="term" value="P:cell volume homeostasis"/>
    <property type="evidence" value="ECO:0007669"/>
    <property type="project" value="TreeGrafter"/>
</dbReference>